<protein>
    <submittedName>
        <fullName evidence="1">Uncharacterized protein</fullName>
    </submittedName>
</protein>
<comment type="caution">
    <text evidence="1">The sequence shown here is derived from an EMBL/GenBank/DDBJ whole genome shotgun (WGS) entry which is preliminary data.</text>
</comment>
<evidence type="ECO:0000313" key="1">
    <source>
        <dbReference type="EMBL" id="MBC8547897.1"/>
    </source>
</evidence>
<sequence length="147" mass="16059">MNYRNDAETVVKYVDNLKTAGAALAQSDPDSPPPEDMGIFAESLPAWEAGKTYARGAIFEYQGNAGYVKQDGVLAQEHQPPFSTGTESIYGARPAPDRDGIYPYVYNMSAKAGMRVRNQGVVYRCTSDCPDMLWPPSELAAHFEAEG</sequence>
<reference evidence="1" key="1">
    <citation type="submission" date="2020-08" db="EMBL/GenBank/DDBJ databases">
        <title>Genome public.</title>
        <authorList>
            <person name="Liu C."/>
            <person name="Sun Q."/>
        </authorList>
    </citation>
    <scope>NUCLEOTIDE SEQUENCE</scope>
    <source>
        <strain evidence="1">NSJ-31</strain>
    </source>
</reference>
<keyword evidence="2" id="KW-1185">Reference proteome</keyword>
<dbReference type="EMBL" id="JACRST010000060">
    <property type="protein sequence ID" value="MBC8547897.1"/>
    <property type="molecule type" value="Genomic_DNA"/>
</dbReference>
<proteinExistence type="predicted"/>
<dbReference type="Proteomes" id="UP000653127">
    <property type="component" value="Unassembled WGS sequence"/>
</dbReference>
<name>A0A926E2F7_9FIRM</name>
<dbReference type="AlphaFoldDB" id="A0A926E2F7"/>
<dbReference type="Gene3D" id="2.10.10.90">
    <property type="match status" value="1"/>
</dbReference>
<organism evidence="1 2">
    <name type="scientific">Ligaoa zhengdingensis</name>
    <dbReference type="NCBI Taxonomy" id="2763658"/>
    <lineage>
        <taxon>Bacteria</taxon>
        <taxon>Bacillati</taxon>
        <taxon>Bacillota</taxon>
        <taxon>Clostridia</taxon>
        <taxon>Eubacteriales</taxon>
        <taxon>Oscillospiraceae</taxon>
        <taxon>Ligaoa</taxon>
    </lineage>
</organism>
<gene>
    <name evidence="1" type="ORF">H8711_13390</name>
</gene>
<accession>A0A926E2F7</accession>
<dbReference type="RefSeq" id="WP_249283853.1">
    <property type="nucleotide sequence ID" value="NZ_JACRST010000060.1"/>
</dbReference>
<evidence type="ECO:0000313" key="2">
    <source>
        <dbReference type="Proteomes" id="UP000653127"/>
    </source>
</evidence>